<comment type="caution">
    <text evidence="1">The sequence shown here is derived from an EMBL/GenBank/DDBJ whole genome shotgun (WGS) entry which is preliminary data.</text>
</comment>
<organism evidence="1 2">
    <name type="scientific">Candidatus Thiothrix phosphatis</name>
    <dbReference type="NCBI Taxonomy" id="3112415"/>
    <lineage>
        <taxon>Bacteria</taxon>
        <taxon>Pseudomonadati</taxon>
        <taxon>Pseudomonadota</taxon>
        <taxon>Gammaproteobacteria</taxon>
        <taxon>Thiotrichales</taxon>
        <taxon>Thiotrichaceae</taxon>
        <taxon>Thiothrix</taxon>
    </lineage>
</organism>
<dbReference type="InterPro" id="IPR016084">
    <property type="entry name" value="Haem_Oase-like_multi-hlx"/>
</dbReference>
<proteinExistence type="predicted"/>
<name>A0ABU6CV01_9GAMM</name>
<keyword evidence="2" id="KW-1185">Reference proteome</keyword>
<accession>A0ABU6CV01</accession>
<dbReference type="EMBL" id="JAYMYJ010000047">
    <property type="protein sequence ID" value="MEB4590638.1"/>
    <property type="molecule type" value="Genomic_DNA"/>
</dbReference>
<evidence type="ECO:0000313" key="1">
    <source>
        <dbReference type="EMBL" id="MEB4590638.1"/>
    </source>
</evidence>
<protein>
    <submittedName>
        <fullName evidence="1">Iron-containing redox enzyme family protein</fullName>
    </submittedName>
</protein>
<dbReference type="Gene3D" id="1.20.910.10">
    <property type="entry name" value="Heme oxygenase-like"/>
    <property type="match status" value="1"/>
</dbReference>
<gene>
    <name evidence="1" type="ORF">VSS37_06585</name>
</gene>
<dbReference type="SUPFAM" id="SSF48613">
    <property type="entry name" value="Heme oxygenase-like"/>
    <property type="match status" value="1"/>
</dbReference>
<dbReference type="Proteomes" id="UP001308005">
    <property type="component" value="Unassembled WGS sequence"/>
</dbReference>
<dbReference type="SMART" id="SM01236">
    <property type="entry name" value="Haem_oxygenase_2"/>
    <property type="match status" value="1"/>
</dbReference>
<evidence type="ECO:0000313" key="2">
    <source>
        <dbReference type="Proteomes" id="UP001308005"/>
    </source>
</evidence>
<reference evidence="2" key="1">
    <citation type="submission" date="2023-07" db="EMBL/GenBank/DDBJ databases">
        <title>The carbon used by Thiothrix.</title>
        <authorList>
            <person name="Chen L."/>
        </authorList>
    </citation>
    <scope>NUCLEOTIDE SEQUENCE [LARGE SCALE GENOMIC DNA]</scope>
</reference>
<dbReference type="RefSeq" id="WP_324693996.1">
    <property type="nucleotide sequence ID" value="NZ_JAYMYJ010000047.1"/>
</dbReference>
<sequence>MNFYDRLVQETAGARQQLYAVPQLANALRGDISVETYRAYLIQAYHHVKHTVRFLMAMGVRLPEEHRWLHHAIVEYLEEEIGHEEWILNDIAATGGDKEAARLSTPHLETEVLVAYNYDYINRRNPVGFLGMVFMLESTSTQIAAQGANSIQQTLGLPAEAFTYLQSHGKLDISHMQFFRQLVNHIDDPLDQAAIIEVARNTFRLFANVLASILVGEEMKHAA</sequence>
<dbReference type="Pfam" id="PF14518">
    <property type="entry name" value="Haem_oxygenas_2"/>
    <property type="match status" value="1"/>
</dbReference>